<dbReference type="RefSeq" id="WP_006639886.1">
    <property type="nucleotide sequence ID" value="NZ_AOFM01000012.1"/>
</dbReference>
<evidence type="ECO:0000313" key="2">
    <source>
        <dbReference type="Proteomes" id="UP000011907"/>
    </source>
</evidence>
<dbReference type="AlphaFoldDB" id="M5P0A9"/>
<proteinExistence type="predicted"/>
<dbReference type="eggNOG" id="COG4942">
    <property type="taxonomic scope" value="Bacteria"/>
</dbReference>
<organism evidence="1 2">
    <name type="scientific">Bacillus sonorensis L12</name>
    <dbReference type="NCBI Taxonomy" id="1274524"/>
    <lineage>
        <taxon>Bacteria</taxon>
        <taxon>Bacillati</taxon>
        <taxon>Bacillota</taxon>
        <taxon>Bacilli</taxon>
        <taxon>Bacillales</taxon>
        <taxon>Bacillaceae</taxon>
        <taxon>Bacillus</taxon>
    </lineage>
</organism>
<dbReference type="Gene3D" id="1.10.287.540">
    <property type="entry name" value="Helix hairpin bin"/>
    <property type="match status" value="2"/>
</dbReference>
<dbReference type="OrthoDB" id="2940940at2"/>
<dbReference type="STRING" id="1274524.BSONL12_19771"/>
<dbReference type="Proteomes" id="UP000011907">
    <property type="component" value="Unassembled WGS sequence"/>
</dbReference>
<protein>
    <submittedName>
        <fullName evidence="1">Uncharacterized protein</fullName>
    </submittedName>
</protein>
<name>M5P0A9_9BACI</name>
<reference evidence="1 2" key="1">
    <citation type="journal article" date="2013" name="Genome Announc.">
        <title>Draft Whole-Genome Sequence of Bacillus sonorensis Strain L12, a Source of Nonribosomal Lipopeptides.</title>
        <authorList>
            <person name="Adimpong D.B."/>
            <person name="Sorensen K.I."/>
            <person name="Nielsen D.S."/>
            <person name="Thorsen L."/>
            <person name="Rasmussen T.B."/>
            <person name="Derkx P.M."/>
            <person name="Jespersen L."/>
        </authorList>
    </citation>
    <scope>NUCLEOTIDE SEQUENCE [LARGE SCALE GENOMIC DNA]</scope>
    <source>
        <strain evidence="1 2">L12</strain>
    </source>
</reference>
<sequence>MSAALEQTIRNVFREELLPFKKELVSIKNEVVLMKTDIASVKGEVGELKKDMASVKSEIGGLKKDMASVKSEVGGLKQDLSSFKQEFNSFKAETLSHQEHFNSFKNEIFSMFQAIKEAQEKTHAELISFKIKTGEKFKELFKRTAFFDHNLTELTKELAASKRDIEKLKFEA</sequence>
<dbReference type="PATRIC" id="fig|1274524.3.peg.4278"/>
<gene>
    <name evidence="1" type="ORF">BSONL12_19771</name>
</gene>
<dbReference type="EMBL" id="AOFM01000012">
    <property type="protein sequence ID" value="EME72884.1"/>
    <property type="molecule type" value="Genomic_DNA"/>
</dbReference>
<evidence type="ECO:0000313" key="1">
    <source>
        <dbReference type="EMBL" id="EME72884.1"/>
    </source>
</evidence>
<dbReference type="SUPFAM" id="SSF57997">
    <property type="entry name" value="Tropomyosin"/>
    <property type="match status" value="1"/>
</dbReference>
<accession>M5P0A9</accession>
<comment type="caution">
    <text evidence="1">The sequence shown here is derived from an EMBL/GenBank/DDBJ whole genome shotgun (WGS) entry which is preliminary data.</text>
</comment>